<keyword evidence="3" id="KW-0285">Flavoprotein</keyword>
<comment type="similarity">
    <text evidence="2">Belongs to the nitroreductase family.</text>
</comment>
<reference evidence="7" key="1">
    <citation type="journal article" date="2020" name="mSystems">
        <title>Genome- and Community-Level Interaction Insights into Carbon Utilization and Element Cycling Functions of Hydrothermarchaeota in Hydrothermal Sediment.</title>
        <authorList>
            <person name="Zhou Z."/>
            <person name="Liu Y."/>
            <person name="Xu W."/>
            <person name="Pan J."/>
            <person name="Luo Z.H."/>
            <person name="Li M."/>
        </authorList>
    </citation>
    <scope>NUCLEOTIDE SEQUENCE [LARGE SCALE GENOMIC DNA]</scope>
    <source>
        <strain evidence="7">SpSt-855</strain>
    </source>
</reference>
<name>A0A7V4XRR8_9BACT</name>
<gene>
    <name evidence="7" type="ORF">ENW50_04720</name>
</gene>
<keyword evidence="4" id="KW-0288">FMN</keyword>
<keyword evidence="5" id="KW-0560">Oxidoreductase</keyword>
<evidence type="ECO:0000256" key="3">
    <source>
        <dbReference type="ARBA" id="ARBA00022630"/>
    </source>
</evidence>
<evidence type="ECO:0000259" key="6">
    <source>
        <dbReference type="Pfam" id="PF00881"/>
    </source>
</evidence>
<organism evidence="7">
    <name type="scientific">Acidobacterium capsulatum</name>
    <dbReference type="NCBI Taxonomy" id="33075"/>
    <lineage>
        <taxon>Bacteria</taxon>
        <taxon>Pseudomonadati</taxon>
        <taxon>Acidobacteriota</taxon>
        <taxon>Terriglobia</taxon>
        <taxon>Terriglobales</taxon>
        <taxon>Acidobacteriaceae</taxon>
        <taxon>Acidobacterium</taxon>
    </lineage>
</organism>
<dbReference type="AlphaFoldDB" id="A0A7V4XRR8"/>
<comment type="caution">
    <text evidence="7">The sequence shown here is derived from an EMBL/GenBank/DDBJ whole genome shotgun (WGS) entry which is preliminary data.</text>
</comment>
<dbReference type="Pfam" id="PF00881">
    <property type="entry name" value="Nitroreductase"/>
    <property type="match status" value="1"/>
</dbReference>
<accession>A0A7V4XRR8</accession>
<dbReference type="InterPro" id="IPR029479">
    <property type="entry name" value="Nitroreductase"/>
</dbReference>
<dbReference type="EMBL" id="DTKL01000024">
    <property type="protein sequence ID" value="HGY93979.1"/>
    <property type="molecule type" value="Genomic_DNA"/>
</dbReference>
<dbReference type="Gene3D" id="3.40.109.10">
    <property type="entry name" value="NADH Oxidase"/>
    <property type="match status" value="1"/>
</dbReference>
<sequence>MAHIIERALSQAMEERRATPSFDGRPIPAEDLRKILEAGLEAPSGYNLQPWRFVVVRTPEQRRRLRAACFNQAKVEEASAVIVACGDADGWRNGDLEEMLRMGRANGMPEAYAAQAESTIPGYLANHPNLPAWLNRQVMLAFTTMMWMAEVMGYDTAPMEGFEPEKVCEVLRLPLSYQVVALLAIGHRCGDDKFYGGRFSLSRVVFDEEYGKPLKLD</sequence>
<evidence type="ECO:0000313" key="7">
    <source>
        <dbReference type="EMBL" id="HGY93979.1"/>
    </source>
</evidence>
<evidence type="ECO:0000256" key="2">
    <source>
        <dbReference type="ARBA" id="ARBA00007118"/>
    </source>
</evidence>
<dbReference type="GO" id="GO:0016491">
    <property type="term" value="F:oxidoreductase activity"/>
    <property type="evidence" value="ECO:0007669"/>
    <property type="project" value="UniProtKB-KW"/>
</dbReference>
<dbReference type="InterPro" id="IPR000415">
    <property type="entry name" value="Nitroreductase-like"/>
</dbReference>
<dbReference type="PANTHER" id="PTHR43673">
    <property type="entry name" value="NAD(P)H NITROREDUCTASE YDGI-RELATED"/>
    <property type="match status" value="1"/>
</dbReference>
<feature type="domain" description="Nitroreductase" evidence="6">
    <location>
        <begin position="14"/>
        <end position="187"/>
    </location>
</feature>
<dbReference type="SUPFAM" id="SSF55469">
    <property type="entry name" value="FMN-dependent nitroreductase-like"/>
    <property type="match status" value="1"/>
</dbReference>
<dbReference type="PANTHER" id="PTHR43673:SF2">
    <property type="entry name" value="NITROREDUCTASE"/>
    <property type="match status" value="1"/>
</dbReference>
<evidence type="ECO:0000256" key="1">
    <source>
        <dbReference type="ARBA" id="ARBA00001917"/>
    </source>
</evidence>
<evidence type="ECO:0000256" key="4">
    <source>
        <dbReference type="ARBA" id="ARBA00022643"/>
    </source>
</evidence>
<comment type="cofactor">
    <cofactor evidence="1">
        <name>FMN</name>
        <dbReference type="ChEBI" id="CHEBI:58210"/>
    </cofactor>
</comment>
<proteinExistence type="inferred from homology"/>
<evidence type="ECO:0000256" key="5">
    <source>
        <dbReference type="ARBA" id="ARBA00023002"/>
    </source>
</evidence>
<protein>
    <submittedName>
        <fullName evidence="7">Nitroreductase family protein</fullName>
    </submittedName>
</protein>